<evidence type="ECO:0000256" key="3">
    <source>
        <dbReference type="ARBA" id="ARBA00023235"/>
    </source>
</evidence>
<dbReference type="InterPro" id="IPR020892">
    <property type="entry name" value="Cyclophilin-type_PPIase_CS"/>
</dbReference>
<evidence type="ECO:0000256" key="1">
    <source>
        <dbReference type="ARBA" id="ARBA00007365"/>
    </source>
</evidence>
<comment type="similarity">
    <text evidence="1 4">Belongs to the cyclophilin-type PPIase family.</text>
</comment>
<dbReference type="Pfam" id="PF00160">
    <property type="entry name" value="Pro_isomerase"/>
    <property type="match status" value="1"/>
</dbReference>
<dbReference type="PROSITE" id="PS00170">
    <property type="entry name" value="CSA_PPIASE_1"/>
    <property type="match status" value="1"/>
</dbReference>
<dbReference type="GeneID" id="97182832"/>
<protein>
    <recommendedName>
        <fullName evidence="4">Peptidyl-prolyl cis-trans isomerase</fullName>
        <shortName evidence="4">PPIase</shortName>
        <ecNumber evidence="4">5.2.1.8</ecNumber>
    </recommendedName>
</protein>
<evidence type="ECO:0000256" key="2">
    <source>
        <dbReference type="ARBA" id="ARBA00023110"/>
    </source>
</evidence>
<keyword evidence="2 4" id="KW-0697">Rotamase</keyword>
<dbReference type="PRINTS" id="PR00153">
    <property type="entry name" value="CSAPPISMRASE"/>
</dbReference>
<keyword evidence="3 4" id="KW-0413">Isomerase</keyword>
<evidence type="ECO:0000256" key="4">
    <source>
        <dbReference type="RuleBase" id="RU363019"/>
    </source>
</evidence>
<dbReference type="SUPFAM" id="SSF50891">
    <property type="entry name" value="Cyclophilin-like"/>
    <property type="match status" value="1"/>
</dbReference>
<keyword evidence="4" id="KW-0732">Signal</keyword>
<dbReference type="EC" id="5.2.1.8" evidence="4"/>
<organism evidence="5 6">
    <name type="scientific">Sphingobacterium multivorum</name>
    <dbReference type="NCBI Taxonomy" id="28454"/>
    <lineage>
        <taxon>Bacteria</taxon>
        <taxon>Pseudomonadati</taxon>
        <taxon>Bacteroidota</taxon>
        <taxon>Sphingobacteriia</taxon>
        <taxon>Sphingobacteriales</taxon>
        <taxon>Sphingobacteriaceae</taxon>
        <taxon>Sphingobacterium</taxon>
    </lineage>
</organism>
<dbReference type="InterPro" id="IPR002130">
    <property type="entry name" value="Cyclophilin-type_PPIase_dom"/>
</dbReference>
<dbReference type="RefSeq" id="WP_046673635.1">
    <property type="nucleotide sequence ID" value="NZ_CP068089.1"/>
</dbReference>
<dbReference type="AlphaFoldDB" id="A0A2X2J577"/>
<dbReference type="Gene3D" id="2.40.100.10">
    <property type="entry name" value="Cyclophilin-like"/>
    <property type="match status" value="1"/>
</dbReference>
<dbReference type="InterPro" id="IPR044666">
    <property type="entry name" value="Cyclophilin_A-like"/>
</dbReference>
<evidence type="ECO:0000313" key="6">
    <source>
        <dbReference type="Proteomes" id="UP000251241"/>
    </source>
</evidence>
<name>A0A2X2J577_SPHMU</name>
<dbReference type="GO" id="GO:0006457">
    <property type="term" value="P:protein folding"/>
    <property type="evidence" value="ECO:0007669"/>
    <property type="project" value="InterPro"/>
</dbReference>
<reference evidence="5 6" key="1">
    <citation type="submission" date="2018-06" db="EMBL/GenBank/DDBJ databases">
        <authorList>
            <consortium name="Pathogen Informatics"/>
            <person name="Doyle S."/>
        </authorList>
    </citation>
    <scope>NUCLEOTIDE SEQUENCE [LARGE SCALE GENOMIC DNA]</scope>
    <source>
        <strain evidence="5 6">NCTC11343</strain>
    </source>
</reference>
<feature type="chain" id="PRO_5035352035" description="Peptidyl-prolyl cis-trans isomerase" evidence="4">
    <location>
        <begin position="22"/>
        <end position="252"/>
    </location>
</feature>
<dbReference type="PANTHER" id="PTHR45625:SF4">
    <property type="entry name" value="PEPTIDYLPROLYL ISOMERASE DOMAIN AND WD REPEAT-CONTAINING PROTEIN 1"/>
    <property type="match status" value="1"/>
</dbReference>
<dbReference type="PANTHER" id="PTHR45625">
    <property type="entry name" value="PEPTIDYL-PROLYL CIS-TRANS ISOMERASE-RELATED"/>
    <property type="match status" value="1"/>
</dbReference>
<dbReference type="CDD" id="cd00317">
    <property type="entry name" value="cyclophilin"/>
    <property type="match status" value="1"/>
</dbReference>
<dbReference type="Proteomes" id="UP000251241">
    <property type="component" value="Unassembled WGS sequence"/>
</dbReference>
<dbReference type="InterPro" id="IPR029000">
    <property type="entry name" value="Cyclophilin-like_dom_sf"/>
</dbReference>
<dbReference type="GO" id="GO:0003755">
    <property type="term" value="F:peptidyl-prolyl cis-trans isomerase activity"/>
    <property type="evidence" value="ECO:0007669"/>
    <property type="project" value="UniProtKB-UniRule"/>
</dbReference>
<dbReference type="PROSITE" id="PS50072">
    <property type="entry name" value="CSA_PPIASE_2"/>
    <property type="match status" value="1"/>
</dbReference>
<dbReference type="EMBL" id="UAUU01000009">
    <property type="protein sequence ID" value="SPZ87461.1"/>
    <property type="molecule type" value="Genomic_DNA"/>
</dbReference>
<accession>A0A2X2J577</accession>
<evidence type="ECO:0000313" key="5">
    <source>
        <dbReference type="EMBL" id="SPZ87461.1"/>
    </source>
</evidence>
<sequence length="252" mass="28154">MKFLKASLIAVFCFLQVLAFAAKPEFKYVQIVTDKGTCVLRLYNETPKHRDNFVKLAKSKYYDGTLFHRVIQNFMIQGGDPDSRNAVGGAQLGNGGPGYTIPAEIQDGLFHKKGTIGAARDNNPAKASSGSQFYLVQGKVFTPEDLDRLEQTRMNGKKFSEVQRQAYTTIGGAPHLDWNYTVFGELVKGVDVIDQIAAVKTDKHDRPEVDQKMSMHVLTRREALNLERELKGLKPQTGIFSKIGDLFSSKDY</sequence>
<proteinExistence type="inferred from homology"/>
<comment type="catalytic activity">
    <reaction evidence="4">
        <text>[protein]-peptidylproline (omega=180) = [protein]-peptidylproline (omega=0)</text>
        <dbReference type="Rhea" id="RHEA:16237"/>
        <dbReference type="Rhea" id="RHEA-COMP:10747"/>
        <dbReference type="Rhea" id="RHEA-COMP:10748"/>
        <dbReference type="ChEBI" id="CHEBI:83833"/>
        <dbReference type="ChEBI" id="CHEBI:83834"/>
        <dbReference type="EC" id="5.2.1.8"/>
    </reaction>
</comment>
<comment type="function">
    <text evidence="4">PPIases accelerate the folding of proteins. It catalyzes the cis-trans isomerization of proline imidic peptide bonds in oligopeptides.</text>
</comment>
<gene>
    <name evidence="5" type="ORF">NCTC11343_02921</name>
</gene>
<feature type="signal peptide" evidence="4">
    <location>
        <begin position="1"/>
        <end position="21"/>
    </location>
</feature>